<evidence type="ECO:0000313" key="4">
    <source>
        <dbReference type="WBParaSite" id="SBAD_0000214401-mRNA-1"/>
    </source>
</evidence>
<keyword evidence="3" id="KW-1185">Reference proteome</keyword>
<feature type="region of interest" description="Disordered" evidence="1">
    <location>
        <begin position="59"/>
        <end position="78"/>
    </location>
</feature>
<evidence type="ECO:0000313" key="2">
    <source>
        <dbReference type="EMBL" id="VDO96322.1"/>
    </source>
</evidence>
<dbReference type="AlphaFoldDB" id="A0A183IEK0"/>
<reference evidence="2 3" key="2">
    <citation type="submission" date="2018-11" db="EMBL/GenBank/DDBJ databases">
        <authorList>
            <consortium name="Pathogen Informatics"/>
        </authorList>
    </citation>
    <scope>NUCLEOTIDE SEQUENCE [LARGE SCALE GENOMIC DNA]</scope>
</reference>
<accession>A0A183IEK0</accession>
<dbReference type="Proteomes" id="UP000270296">
    <property type="component" value="Unassembled WGS sequence"/>
</dbReference>
<evidence type="ECO:0000256" key="1">
    <source>
        <dbReference type="SAM" id="MobiDB-lite"/>
    </source>
</evidence>
<organism evidence="4">
    <name type="scientific">Soboliphyme baturini</name>
    <dbReference type="NCBI Taxonomy" id="241478"/>
    <lineage>
        <taxon>Eukaryota</taxon>
        <taxon>Metazoa</taxon>
        <taxon>Ecdysozoa</taxon>
        <taxon>Nematoda</taxon>
        <taxon>Enoplea</taxon>
        <taxon>Dorylaimia</taxon>
        <taxon>Dioctophymatida</taxon>
        <taxon>Dioctophymatoidea</taxon>
        <taxon>Soboliphymatidae</taxon>
        <taxon>Soboliphyme</taxon>
    </lineage>
</organism>
<dbReference type="WBParaSite" id="SBAD_0000214401-mRNA-1">
    <property type="protein sequence ID" value="SBAD_0000214401-mRNA-1"/>
    <property type="gene ID" value="SBAD_0000214401"/>
</dbReference>
<proteinExistence type="predicted"/>
<gene>
    <name evidence="2" type="ORF">SBAD_LOCUS2044</name>
</gene>
<sequence length="78" mass="8676">MICGTLATHLGDTCGTSATATPARMLQMHLWRFWRPATENNSGVREAESAYKLRGFSHGFETSTSKGYLQQGQRQRAL</sequence>
<feature type="compositionally biased region" description="Polar residues" evidence="1">
    <location>
        <begin position="60"/>
        <end position="78"/>
    </location>
</feature>
<protein>
    <submittedName>
        <fullName evidence="4">Secreted protein</fullName>
    </submittedName>
</protein>
<reference evidence="4" key="1">
    <citation type="submission" date="2016-06" db="UniProtKB">
        <authorList>
            <consortium name="WormBaseParasite"/>
        </authorList>
    </citation>
    <scope>IDENTIFICATION</scope>
</reference>
<name>A0A183IEK0_9BILA</name>
<dbReference type="EMBL" id="UZAM01007061">
    <property type="protein sequence ID" value="VDO96322.1"/>
    <property type="molecule type" value="Genomic_DNA"/>
</dbReference>
<evidence type="ECO:0000313" key="3">
    <source>
        <dbReference type="Proteomes" id="UP000270296"/>
    </source>
</evidence>